<accession>A0ABD1CVR6</accession>
<gene>
    <name evidence="2" type="ORF">pipiens_014125</name>
</gene>
<sequence>MTNARVFLEMGSTEQAEALVLKHHLKHALQADRQDYAIPLYMADGSVEVKVYDLPPYLPNGTIAKHLSAFGEVLSIKDDVWQKFFPGVPNGTRTVRMKLKKSIPSYVNMEDECAYVKYRNQIATCRYCGRNLHIGSKCSDVKKALSGNSANGLILAQIVGGMNPIVPNDEDKTPAKETFPPAPAKPIIVPAQPATPAAPVKPIVSPVFPSDPMDIISPPGPWTRSQSALLNDISDDDNLPALDGSRSATEVESPEQSDVDTDFGKGGLNFGCKVQKVSKCRSVGLEADSTRINKEVIELKGKSIGKLIASGREKLSSMSSGGAVPAIAAKEKKED</sequence>
<feature type="compositionally biased region" description="Acidic residues" evidence="1">
    <location>
        <begin position="252"/>
        <end position="261"/>
    </location>
</feature>
<feature type="region of interest" description="Disordered" evidence="1">
    <location>
        <begin position="232"/>
        <end position="265"/>
    </location>
</feature>
<dbReference type="PANTHER" id="PTHR21141:SF5">
    <property type="entry name" value="LARGE RIBOSOMAL SUBUNIT PROTEIN P2"/>
    <property type="match status" value="1"/>
</dbReference>
<dbReference type="PANTHER" id="PTHR21141">
    <property type="entry name" value="60S ACIDIC RIBOSOMAL PROTEIN FAMILY MEMBER"/>
    <property type="match status" value="1"/>
</dbReference>
<comment type="caution">
    <text evidence="2">The sequence shown here is derived from an EMBL/GenBank/DDBJ whole genome shotgun (WGS) entry which is preliminary data.</text>
</comment>
<protein>
    <recommendedName>
        <fullName evidence="4">CCHC-type domain-containing protein</fullName>
    </recommendedName>
</protein>
<evidence type="ECO:0000313" key="3">
    <source>
        <dbReference type="Proteomes" id="UP001562425"/>
    </source>
</evidence>
<feature type="region of interest" description="Disordered" evidence="1">
    <location>
        <begin position="314"/>
        <end position="335"/>
    </location>
</feature>
<dbReference type="AlphaFoldDB" id="A0ABD1CVR6"/>
<dbReference type="Proteomes" id="UP001562425">
    <property type="component" value="Unassembled WGS sequence"/>
</dbReference>
<evidence type="ECO:0000313" key="2">
    <source>
        <dbReference type="EMBL" id="KAL1380526.1"/>
    </source>
</evidence>
<keyword evidence="3" id="KW-1185">Reference proteome</keyword>
<name>A0ABD1CVR6_CULPP</name>
<organism evidence="2 3">
    <name type="scientific">Culex pipiens pipiens</name>
    <name type="common">Northern house mosquito</name>
    <dbReference type="NCBI Taxonomy" id="38569"/>
    <lineage>
        <taxon>Eukaryota</taxon>
        <taxon>Metazoa</taxon>
        <taxon>Ecdysozoa</taxon>
        <taxon>Arthropoda</taxon>
        <taxon>Hexapoda</taxon>
        <taxon>Insecta</taxon>
        <taxon>Pterygota</taxon>
        <taxon>Neoptera</taxon>
        <taxon>Endopterygota</taxon>
        <taxon>Diptera</taxon>
        <taxon>Nematocera</taxon>
        <taxon>Culicoidea</taxon>
        <taxon>Culicidae</taxon>
        <taxon>Culicinae</taxon>
        <taxon>Culicini</taxon>
        <taxon>Culex</taxon>
        <taxon>Culex</taxon>
    </lineage>
</organism>
<proteinExistence type="predicted"/>
<evidence type="ECO:0008006" key="4">
    <source>
        <dbReference type="Google" id="ProtNLM"/>
    </source>
</evidence>
<reference evidence="2 3" key="1">
    <citation type="submission" date="2024-05" db="EMBL/GenBank/DDBJ databases">
        <title>Culex pipiens pipiens assembly and annotation.</title>
        <authorList>
            <person name="Alout H."/>
            <person name="Durand T."/>
        </authorList>
    </citation>
    <scope>NUCLEOTIDE SEQUENCE [LARGE SCALE GENOMIC DNA]</scope>
    <source>
        <strain evidence="2">HA-2024</strain>
        <tissue evidence="2">Whole body</tissue>
    </source>
</reference>
<dbReference type="InterPro" id="IPR044076">
    <property type="entry name" value="Ribosomal_P2"/>
</dbReference>
<evidence type="ECO:0000256" key="1">
    <source>
        <dbReference type="SAM" id="MobiDB-lite"/>
    </source>
</evidence>
<dbReference type="EMBL" id="JBEHCU010009079">
    <property type="protein sequence ID" value="KAL1380526.1"/>
    <property type="molecule type" value="Genomic_DNA"/>
</dbReference>